<dbReference type="EMBL" id="JBHLXJ010000008">
    <property type="protein sequence ID" value="MFC0349710.1"/>
    <property type="molecule type" value="Genomic_DNA"/>
</dbReference>
<dbReference type="RefSeq" id="WP_390211472.1">
    <property type="nucleotide sequence ID" value="NZ_JBHLXJ010000008.1"/>
</dbReference>
<evidence type="ECO:0000313" key="1">
    <source>
        <dbReference type="EMBL" id="MFC0349710.1"/>
    </source>
</evidence>
<proteinExistence type="predicted"/>
<name>A0ABV6IDY3_9BURK</name>
<keyword evidence="2" id="KW-1185">Reference proteome</keyword>
<evidence type="ECO:0000313" key="2">
    <source>
        <dbReference type="Proteomes" id="UP001589844"/>
    </source>
</evidence>
<dbReference type="Proteomes" id="UP001589844">
    <property type="component" value="Unassembled WGS sequence"/>
</dbReference>
<accession>A0ABV6IDY3</accession>
<protein>
    <submittedName>
        <fullName evidence="1">Uncharacterized protein</fullName>
    </submittedName>
</protein>
<sequence length="138" mass="16138">MITKEQWKEIENNLSSSFGQVELLIDGFNVLLAVMCVKPRKYEIVTYVNGWVRGEFMSEGSDEGRRFYRPVTKFIWSEKERAQFIKIYGGKRCPKEKLADFNKSITVLHSNWTNVTAMRRHFEKNNNELSVVRIGLSP</sequence>
<gene>
    <name evidence="1" type="ORF">ACFFJH_07810</name>
</gene>
<organism evidence="1 2">
    <name type="scientific">Undibacterium danionis</name>
    <dbReference type="NCBI Taxonomy" id="1812100"/>
    <lineage>
        <taxon>Bacteria</taxon>
        <taxon>Pseudomonadati</taxon>
        <taxon>Pseudomonadota</taxon>
        <taxon>Betaproteobacteria</taxon>
        <taxon>Burkholderiales</taxon>
        <taxon>Oxalobacteraceae</taxon>
        <taxon>Undibacterium</taxon>
    </lineage>
</organism>
<comment type="caution">
    <text evidence="1">The sequence shown here is derived from an EMBL/GenBank/DDBJ whole genome shotgun (WGS) entry which is preliminary data.</text>
</comment>
<reference evidence="1 2" key="1">
    <citation type="submission" date="2024-09" db="EMBL/GenBank/DDBJ databases">
        <authorList>
            <person name="Sun Q."/>
            <person name="Mori K."/>
        </authorList>
    </citation>
    <scope>NUCLEOTIDE SEQUENCE [LARGE SCALE GENOMIC DNA]</scope>
    <source>
        <strain evidence="1 2">CCM 8677</strain>
    </source>
</reference>